<dbReference type="Pfam" id="PF01850">
    <property type="entry name" value="PIN"/>
    <property type="match status" value="1"/>
</dbReference>
<evidence type="ECO:0000313" key="11">
    <source>
        <dbReference type="Proteomes" id="UP000277094"/>
    </source>
</evidence>
<dbReference type="InterPro" id="IPR050556">
    <property type="entry name" value="Type_II_TA_system_RNase"/>
</dbReference>
<reference evidence="10 11" key="1">
    <citation type="submission" date="2018-11" db="EMBL/GenBank/DDBJ databases">
        <authorList>
            <person name="Li F."/>
        </authorList>
    </citation>
    <scope>NUCLEOTIDE SEQUENCE [LARGE SCALE GENOMIC DNA]</scope>
    <source>
        <strain evidence="10 11">KIS18-7</strain>
    </source>
</reference>
<dbReference type="GO" id="GO:0000287">
    <property type="term" value="F:magnesium ion binding"/>
    <property type="evidence" value="ECO:0007669"/>
    <property type="project" value="UniProtKB-UniRule"/>
</dbReference>
<evidence type="ECO:0000256" key="8">
    <source>
        <dbReference type="HAMAP-Rule" id="MF_00265"/>
    </source>
</evidence>
<feature type="binding site" evidence="8">
    <location>
        <position position="101"/>
    </location>
    <ligand>
        <name>Mg(2+)</name>
        <dbReference type="ChEBI" id="CHEBI:18420"/>
    </ligand>
</feature>
<dbReference type="InterPro" id="IPR029060">
    <property type="entry name" value="PIN-like_dom_sf"/>
</dbReference>
<dbReference type="InterPro" id="IPR002716">
    <property type="entry name" value="PIN_dom"/>
</dbReference>
<proteinExistence type="inferred from homology"/>
<dbReference type="Gene3D" id="3.40.50.1010">
    <property type="entry name" value="5'-nuclease"/>
    <property type="match status" value="1"/>
</dbReference>
<dbReference type="PANTHER" id="PTHR33653:SF1">
    <property type="entry name" value="RIBONUCLEASE VAPC2"/>
    <property type="match status" value="1"/>
</dbReference>
<dbReference type="RefSeq" id="WP_123232029.1">
    <property type="nucleotide sequence ID" value="NZ_RJSG01000001.1"/>
</dbReference>
<name>A0A3N0DYZ5_9ACTN</name>
<dbReference type="EC" id="3.1.-.-" evidence="8"/>
<feature type="domain" description="PIN" evidence="9">
    <location>
        <begin position="2"/>
        <end position="119"/>
    </location>
</feature>
<evidence type="ECO:0000256" key="5">
    <source>
        <dbReference type="ARBA" id="ARBA00022801"/>
    </source>
</evidence>
<keyword evidence="3 8" id="KW-0540">Nuclease</keyword>
<dbReference type="AlphaFoldDB" id="A0A3N0DYZ5"/>
<comment type="caution">
    <text evidence="10">The sequence shown here is derived from an EMBL/GenBank/DDBJ whole genome shotgun (WGS) entry which is preliminary data.</text>
</comment>
<evidence type="ECO:0000256" key="2">
    <source>
        <dbReference type="ARBA" id="ARBA00022649"/>
    </source>
</evidence>
<dbReference type="CDD" id="cd18731">
    <property type="entry name" value="PIN_NgFitB-like"/>
    <property type="match status" value="1"/>
</dbReference>
<keyword evidence="6 8" id="KW-0460">Magnesium</keyword>
<feature type="binding site" evidence="8">
    <location>
        <position position="5"/>
    </location>
    <ligand>
        <name>Mg(2+)</name>
        <dbReference type="ChEBI" id="CHEBI:18420"/>
    </ligand>
</feature>
<sequence length="138" mass="14961">MILLDTNVLSEAFRPEPDAGVLAWLGRQAQPMASAVTVGELRRGALVLPAGRRRDAFLASIDATLRDHVNRILPYDGAAARIYAHLHAHRRSIGRPLAVEDGMIAATAIINSASIATRNVTDFEQLGVEVIDPWNLDS</sequence>
<keyword evidence="2 8" id="KW-1277">Toxin-antitoxin system</keyword>
<evidence type="ECO:0000259" key="9">
    <source>
        <dbReference type="Pfam" id="PF01850"/>
    </source>
</evidence>
<dbReference type="Proteomes" id="UP000277094">
    <property type="component" value="Unassembled WGS sequence"/>
</dbReference>
<evidence type="ECO:0000256" key="7">
    <source>
        <dbReference type="ARBA" id="ARBA00038093"/>
    </source>
</evidence>
<dbReference type="GO" id="GO:0004540">
    <property type="term" value="F:RNA nuclease activity"/>
    <property type="evidence" value="ECO:0007669"/>
    <property type="project" value="InterPro"/>
</dbReference>
<evidence type="ECO:0000256" key="4">
    <source>
        <dbReference type="ARBA" id="ARBA00022723"/>
    </source>
</evidence>
<protein>
    <recommendedName>
        <fullName evidence="8">Ribonuclease VapC</fullName>
        <shortName evidence="8">RNase VapC</shortName>
        <ecNumber evidence="8">3.1.-.-</ecNumber>
    </recommendedName>
    <alternativeName>
        <fullName evidence="8">Toxin VapC</fullName>
    </alternativeName>
</protein>
<dbReference type="GO" id="GO:0090729">
    <property type="term" value="F:toxin activity"/>
    <property type="evidence" value="ECO:0007669"/>
    <property type="project" value="UniProtKB-KW"/>
</dbReference>
<dbReference type="PANTHER" id="PTHR33653">
    <property type="entry name" value="RIBONUCLEASE VAPC2"/>
    <property type="match status" value="1"/>
</dbReference>
<keyword evidence="4 8" id="KW-0479">Metal-binding</keyword>
<dbReference type="GO" id="GO:0016787">
    <property type="term" value="F:hydrolase activity"/>
    <property type="evidence" value="ECO:0007669"/>
    <property type="project" value="UniProtKB-KW"/>
</dbReference>
<comment type="cofactor">
    <cofactor evidence="1 8">
        <name>Mg(2+)</name>
        <dbReference type="ChEBI" id="CHEBI:18420"/>
    </cofactor>
</comment>
<keyword evidence="5 8" id="KW-0378">Hydrolase</keyword>
<organism evidence="10 11">
    <name type="scientific">Nocardioides marmorisolisilvae</name>
    <dbReference type="NCBI Taxonomy" id="1542737"/>
    <lineage>
        <taxon>Bacteria</taxon>
        <taxon>Bacillati</taxon>
        <taxon>Actinomycetota</taxon>
        <taxon>Actinomycetes</taxon>
        <taxon>Propionibacteriales</taxon>
        <taxon>Nocardioidaceae</taxon>
        <taxon>Nocardioides</taxon>
    </lineage>
</organism>
<gene>
    <name evidence="8" type="primary">vapC</name>
    <name evidence="10" type="ORF">EFL95_00065</name>
</gene>
<dbReference type="SUPFAM" id="SSF88723">
    <property type="entry name" value="PIN domain-like"/>
    <property type="match status" value="1"/>
</dbReference>
<comment type="function">
    <text evidence="8">Toxic component of a toxin-antitoxin (TA) system. An RNase.</text>
</comment>
<evidence type="ECO:0000256" key="1">
    <source>
        <dbReference type="ARBA" id="ARBA00001946"/>
    </source>
</evidence>
<keyword evidence="11" id="KW-1185">Reference proteome</keyword>
<evidence type="ECO:0000313" key="10">
    <source>
        <dbReference type="EMBL" id="RNL80822.1"/>
    </source>
</evidence>
<evidence type="ECO:0000256" key="6">
    <source>
        <dbReference type="ARBA" id="ARBA00022842"/>
    </source>
</evidence>
<comment type="similarity">
    <text evidence="7 8">Belongs to the PINc/VapC protein family.</text>
</comment>
<dbReference type="HAMAP" id="MF_00265">
    <property type="entry name" value="VapC_Nob1"/>
    <property type="match status" value="1"/>
</dbReference>
<dbReference type="InterPro" id="IPR022907">
    <property type="entry name" value="VapC_family"/>
</dbReference>
<dbReference type="EMBL" id="RJSG01000001">
    <property type="protein sequence ID" value="RNL80822.1"/>
    <property type="molecule type" value="Genomic_DNA"/>
</dbReference>
<keyword evidence="8" id="KW-0800">Toxin</keyword>
<accession>A0A3N0DYZ5</accession>
<dbReference type="OrthoDB" id="9815354at2"/>
<evidence type="ECO:0000256" key="3">
    <source>
        <dbReference type="ARBA" id="ARBA00022722"/>
    </source>
</evidence>